<evidence type="ECO:0000256" key="2">
    <source>
        <dbReference type="ARBA" id="ARBA00022448"/>
    </source>
</evidence>
<evidence type="ECO:0000313" key="8">
    <source>
        <dbReference type="EMBL" id="KIM92652.1"/>
    </source>
</evidence>
<dbReference type="PANTHER" id="PTHR23502:SF31">
    <property type="entry name" value="POLYAMINE TRANSPORTER 1"/>
    <property type="match status" value="1"/>
</dbReference>
<feature type="transmembrane region" description="Helical" evidence="6">
    <location>
        <begin position="409"/>
        <end position="434"/>
    </location>
</feature>
<proteinExistence type="predicted"/>
<feature type="transmembrane region" description="Helical" evidence="6">
    <location>
        <begin position="377"/>
        <end position="402"/>
    </location>
</feature>
<dbReference type="FunFam" id="1.20.1250.20:FF:000011">
    <property type="entry name" value="MFS multidrug transporter, putative"/>
    <property type="match status" value="1"/>
</dbReference>
<feature type="domain" description="Major facilitator superfamily (MFS) profile" evidence="7">
    <location>
        <begin position="42"/>
        <end position="475"/>
    </location>
</feature>
<evidence type="ECO:0000256" key="5">
    <source>
        <dbReference type="ARBA" id="ARBA00023136"/>
    </source>
</evidence>
<evidence type="ECO:0000313" key="9">
    <source>
        <dbReference type="Proteomes" id="UP000054321"/>
    </source>
</evidence>
<keyword evidence="9" id="KW-1185">Reference proteome</keyword>
<evidence type="ECO:0000256" key="3">
    <source>
        <dbReference type="ARBA" id="ARBA00022692"/>
    </source>
</evidence>
<dbReference type="Gene3D" id="1.20.1250.20">
    <property type="entry name" value="MFS general substrate transporter like domains"/>
    <property type="match status" value="1"/>
</dbReference>
<gene>
    <name evidence="8" type="ORF">OIDMADRAFT_139322</name>
</gene>
<protein>
    <recommendedName>
        <fullName evidence="7">Major facilitator superfamily (MFS) profile domain-containing protein</fullName>
    </recommendedName>
</protein>
<accession>A0A0C3CSM3</accession>
<feature type="transmembrane region" description="Helical" evidence="6">
    <location>
        <begin position="352"/>
        <end position="371"/>
    </location>
</feature>
<comment type="subcellular location">
    <subcellularLocation>
        <location evidence="1">Membrane</location>
        <topology evidence="1">Multi-pass membrane protein</topology>
    </subcellularLocation>
</comment>
<dbReference type="CDD" id="cd17323">
    <property type="entry name" value="MFS_Tpo1_MDR_like"/>
    <property type="match status" value="1"/>
</dbReference>
<keyword evidence="5 6" id="KW-0472">Membrane</keyword>
<dbReference type="EMBL" id="KN832912">
    <property type="protein sequence ID" value="KIM92652.1"/>
    <property type="molecule type" value="Genomic_DNA"/>
</dbReference>
<dbReference type="PROSITE" id="PS50850">
    <property type="entry name" value="MFS"/>
    <property type="match status" value="1"/>
</dbReference>
<evidence type="ECO:0000256" key="4">
    <source>
        <dbReference type="ARBA" id="ARBA00022989"/>
    </source>
</evidence>
<reference evidence="9" key="2">
    <citation type="submission" date="2015-01" db="EMBL/GenBank/DDBJ databases">
        <title>Evolutionary Origins and Diversification of the Mycorrhizal Mutualists.</title>
        <authorList>
            <consortium name="DOE Joint Genome Institute"/>
            <consortium name="Mycorrhizal Genomics Consortium"/>
            <person name="Kohler A."/>
            <person name="Kuo A."/>
            <person name="Nagy L.G."/>
            <person name="Floudas D."/>
            <person name="Copeland A."/>
            <person name="Barry K.W."/>
            <person name="Cichocki N."/>
            <person name="Veneault-Fourrey C."/>
            <person name="LaButti K."/>
            <person name="Lindquist E.A."/>
            <person name="Lipzen A."/>
            <person name="Lundell T."/>
            <person name="Morin E."/>
            <person name="Murat C."/>
            <person name="Riley R."/>
            <person name="Ohm R."/>
            <person name="Sun H."/>
            <person name="Tunlid A."/>
            <person name="Henrissat B."/>
            <person name="Grigoriev I.V."/>
            <person name="Hibbett D.S."/>
            <person name="Martin F."/>
        </authorList>
    </citation>
    <scope>NUCLEOTIDE SEQUENCE [LARGE SCALE GENOMIC DNA]</scope>
    <source>
        <strain evidence="9">Zn</strain>
    </source>
</reference>
<dbReference type="AlphaFoldDB" id="A0A0C3CSM3"/>
<feature type="transmembrane region" description="Helical" evidence="6">
    <location>
        <begin position="446"/>
        <end position="468"/>
    </location>
</feature>
<dbReference type="OrthoDB" id="9986881at2759"/>
<dbReference type="GO" id="GO:0022857">
    <property type="term" value="F:transmembrane transporter activity"/>
    <property type="evidence" value="ECO:0007669"/>
    <property type="project" value="InterPro"/>
</dbReference>
<keyword evidence="2" id="KW-0813">Transport</keyword>
<organism evidence="8 9">
    <name type="scientific">Oidiodendron maius (strain Zn)</name>
    <dbReference type="NCBI Taxonomy" id="913774"/>
    <lineage>
        <taxon>Eukaryota</taxon>
        <taxon>Fungi</taxon>
        <taxon>Dikarya</taxon>
        <taxon>Ascomycota</taxon>
        <taxon>Pezizomycotina</taxon>
        <taxon>Leotiomycetes</taxon>
        <taxon>Leotiomycetes incertae sedis</taxon>
        <taxon>Myxotrichaceae</taxon>
        <taxon>Oidiodendron</taxon>
    </lineage>
</organism>
<dbReference type="SUPFAM" id="SSF103473">
    <property type="entry name" value="MFS general substrate transporter"/>
    <property type="match status" value="1"/>
</dbReference>
<dbReference type="InParanoid" id="A0A0C3CSM3"/>
<dbReference type="HOGENOM" id="CLU_008455_11_4_1"/>
<feature type="transmembrane region" description="Helical" evidence="6">
    <location>
        <begin position="40"/>
        <end position="60"/>
    </location>
</feature>
<evidence type="ECO:0000259" key="7">
    <source>
        <dbReference type="PROSITE" id="PS50850"/>
    </source>
</evidence>
<feature type="transmembrane region" description="Helical" evidence="6">
    <location>
        <begin position="267"/>
        <end position="292"/>
    </location>
</feature>
<dbReference type="InterPro" id="IPR011701">
    <property type="entry name" value="MFS"/>
</dbReference>
<feature type="transmembrane region" description="Helical" evidence="6">
    <location>
        <begin position="200"/>
        <end position="217"/>
    </location>
</feature>
<dbReference type="PANTHER" id="PTHR23502">
    <property type="entry name" value="MAJOR FACILITATOR SUPERFAMILY"/>
    <property type="match status" value="1"/>
</dbReference>
<feature type="transmembrane region" description="Helical" evidence="6">
    <location>
        <begin position="80"/>
        <end position="99"/>
    </location>
</feature>
<keyword evidence="3 6" id="KW-0812">Transmembrane</keyword>
<dbReference type="Pfam" id="PF07690">
    <property type="entry name" value="MFS_1"/>
    <property type="match status" value="1"/>
</dbReference>
<feature type="transmembrane region" description="Helical" evidence="6">
    <location>
        <begin position="166"/>
        <end position="188"/>
    </location>
</feature>
<dbReference type="Proteomes" id="UP000054321">
    <property type="component" value="Unassembled WGS sequence"/>
</dbReference>
<feature type="transmembrane region" description="Helical" evidence="6">
    <location>
        <begin position="137"/>
        <end position="154"/>
    </location>
</feature>
<evidence type="ECO:0000256" key="1">
    <source>
        <dbReference type="ARBA" id="ARBA00004141"/>
    </source>
</evidence>
<reference evidence="8 9" key="1">
    <citation type="submission" date="2014-04" db="EMBL/GenBank/DDBJ databases">
        <authorList>
            <consortium name="DOE Joint Genome Institute"/>
            <person name="Kuo A."/>
            <person name="Martino E."/>
            <person name="Perotto S."/>
            <person name="Kohler A."/>
            <person name="Nagy L.G."/>
            <person name="Floudas D."/>
            <person name="Copeland A."/>
            <person name="Barry K.W."/>
            <person name="Cichocki N."/>
            <person name="Veneault-Fourrey C."/>
            <person name="LaButti K."/>
            <person name="Lindquist E.A."/>
            <person name="Lipzen A."/>
            <person name="Lundell T."/>
            <person name="Morin E."/>
            <person name="Murat C."/>
            <person name="Sun H."/>
            <person name="Tunlid A."/>
            <person name="Henrissat B."/>
            <person name="Grigoriev I.V."/>
            <person name="Hibbett D.S."/>
            <person name="Martin F."/>
            <person name="Nordberg H.P."/>
            <person name="Cantor M.N."/>
            <person name="Hua S.X."/>
        </authorList>
    </citation>
    <scope>NUCLEOTIDE SEQUENCE [LARGE SCALE GENOMIC DNA]</scope>
    <source>
        <strain evidence="8 9">Zn</strain>
    </source>
</reference>
<feature type="transmembrane region" description="Helical" evidence="6">
    <location>
        <begin position="106"/>
        <end position="125"/>
    </location>
</feature>
<dbReference type="InterPro" id="IPR036259">
    <property type="entry name" value="MFS_trans_sf"/>
</dbReference>
<keyword evidence="4 6" id="KW-1133">Transmembrane helix</keyword>
<name>A0A0C3CSM3_OIDMZ</name>
<sequence>MTDQLQSLPQVAGPVVENVVNFKSPQDPANPKNWSSQKKIYTSTIVAYTTFVSSWGSAILSPGLAEISELFHVSAEDANLVTSLFVLGFAAGPLVWAPFSERKGRRIPLSIATFGYALFTIAVASANDIQTVLICRFWAGAFASAPLALIGAFVSDMFDFAQRGTAVAILSIMVFLGPIMSPVVGAFIVDSYLEWRWTEYLTAIMAFVALVLQIVFLDETYAPALLASNANKLRLETKNMSFYATHELEAVTFNSLLDRNINRPLRLLFGEVILFLVCLYMAFVYGLLYSLLLSYPFVFVEKRGWALGVGTLPYLGVGFGMILGCISVIAFQPWINRRTVKNNNIPVPENRLPLAILGAVIFTIGLFWFAWGGNQNSTPWIVPTLGGLPIGFGFITIFLSLLNYIVDTYLIYAASAIAANTFLRSLVGAVFPLFTTQMYERLGVGWGGSLLGFIALGMVPIPVLFYIFGRRLREKSPWASTGKK</sequence>
<dbReference type="GO" id="GO:0005886">
    <property type="term" value="C:plasma membrane"/>
    <property type="evidence" value="ECO:0007669"/>
    <property type="project" value="TreeGrafter"/>
</dbReference>
<feature type="transmembrane region" description="Helical" evidence="6">
    <location>
        <begin position="312"/>
        <end position="331"/>
    </location>
</feature>
<evidence type="ECO:0000256" key="6">
    <source>
        <dbReference type="SAM" id="Phobius"/>
    </source>
</evidence>
<dbReference type="STRING" id="913774.A0A0C3CSM3"/>
<dbReference type="InterPro" id="IPR020846">
    <property type="entry name" value="MFS_dom"/>
</dbReference>